<dbReference type="CDD" id="cd00452">
    <property type="entry name" value="KDPG_aldolase"/>
    <property type="match status" value="1"/>
</dbReference>
<comment type="similarity">
    <text evidence="2">Belongs to the KHG/KDPG aldolase family.</text>
</comment>
<gene>
    <name evidence="6" type="ORF">FE697_020950</name>
</gene>
<dbReference type="Proteomes" id="UP000307768">
    <property type="component" value="Unassembled WGS sequence"/>
</dbReference>
<dbReference type="OrthoDB" id="9805177at2"/>
<dbReference type="RefSeq" id="WP_149771582.1">
    <property type="nucleotide sequence ID" value="NZ_VDFQ02000007.1"/>
</dbReference>
<dbReference type="EMBL" id="VDFQ02000007">
    <property type="protein sequence ID" value="KAA1418293.1"/>
    <property type="molecule type" value="Genomic_DNA"/>
</dbReference>
<reference evidence="6 7" key="1">
    <citation type="submission" date="2019-09" db="EMBL/GenBank/DDBJ databases">
        <title>Mumia zhuanghuii sp. nov. isolated from the intestinal contents of plateau pika (Ochotona curzoniae) in the Qinghai-Tibet plateau of China.</title>
        <authorList>
            <person name="Tian Z."/>
        </authorList>
    </citation>
    <scope>NUCLEOTIDE SEQUENCE [LARGE SCALE GENOMIC DNA]</scope>
    <source>
        <strain evidence="7">350</strain>
    </source>
</reference>
<keyword evidence="5" id="KW-0119">Carbohydrate metabolism</keyword>
<evidence type="ECO:0000256" key="1">
    <source>
        <dbReference type="ARBA" id="ARBA00004761"/>
    </source>
</evidence>
<evidence type="ECO:0000256" key="2">
    <source>
        <dbReference type="ARBA" id="ARBA00006906"/>
    </source>
</evidence>
<comment type="caution">
    <text evidence="6">The sequence shown here is derived from an EMBL/GenBank/DDBJ whole genome shotgun (WGS) entry which is preliminary data.</text>
</comment>
<dbReference type="PANTHER" id="PTHR30246:SF1">
    <property type="entry name" value="2-DEHYDRO-3-DEOXY-6-PHOSPHOGALACTONATE ALDOLASE-RELATED"/>
    <property type="match status" value="1"/>
</dbReference>
<name>A0A5Q6RJR8_9ACTN</name>
<dbReference type="Pfam" id="PF01081">
    <property type="entry name" value="Aldolase"/>
    <property type="match status" value="1"/>
</dbReference>
<keyword evidence="4" id="KW-0456">Lyase</keyword>
<evidence type="ECO:0000256" key="5">
    <source>
        <dbReference type="ARBA" id="ARBA00023277"/>
    </source>
</evidence>
<evidence type="ECO:0000256" key="3">
    <source>
        <dbReference type="ARBA" id="ARBA00011233"/>
    </source>
</evidence>
<evidence type="ECO:0000256" key="4">
    <source>
        <dbReference type="ARBA" id="ARBA00023239"/>
    </source>
</evidence>
<dbReference type="Gene3D" id="3.20.20.70">
    <property type="entry name" value="Aldolase class I"/>
    <property type="match status" value="1"/>
</dbReference>
<dbReference type="NCBIfam" id="TIGR01182">
    <property type="entry name" value="eda"/>
    <property type="match status" value="1"/>
</dbReference>
<protein>
    <submittedName>
        <fullName evidence="6">Bifunctional 4-hydroxy-2-oxoglutarate aldolase/2-dehydro-3-deoxy-phosphogluconate aldolase</fullName>
    </submittedName>
</protein>
<comment type="pathway">
    <text evidence="1">Carbohydrate acid metabolism.</text>
</comment>
<organism evidence="6 7">
    <name type="scientific">Mumia zhuanghuii</name>
    <dbReference type="NCBI Taxonomy" id="2585211"/>
    <lineage>
        <taxon>Bacteria</taxon>
        <taxon>Bacillati</taxon>
        <taxon>Actinomycetota</taxon>
        <taxon>Actinomycetes</taxon>
        <taxon>Propionibacteriales</taxon>
        <taxon>Nocardioidaceae</taxon>
        <taxon>Mumia</taxon>
    </lineage>
</organism>
<dbReference type="GO" id="GO:0016829">
    <property type="term" value="F:lyase activity"/>
    <property type="evidence" value="ECO:0007669"/>
    <property type="project" value="UniProtKB-KW"/>
</dbReference>
<dbReference type="InterPro" id="IPR013785">
    <property type="entry name" value="Aldolase_TIM"/>
</dbReference>
<comment type="subunit">
    <text evidence="3">Homotrimer.</text>
</comment>
<dbReference type="SUPFAM" id="SSF51569">
    <property type="entry name" value="Aldolase"/>
    <property type="match status" value="1"/>
</dbReference>
<dbReference type="PANTHER" id="PTHR30246">
    <property type="entry name" value="2-KETO-3-DEOXY-6-PHOSPHOGLUCONATE ALDOLASE"/>
    <property type="match status" value="1"/>
</dbReference>
<proteinExistence type="inferred from homology"/>
<accession>A0A5Q6RJR8</accession>
<dbReference type="InterPro" id="IPR000887">
    <property type="entry name" value="Aldlse_KDPG_KHG"/>
</dbReference>
<evidence type="ECO:0000313" key="7">
    <source>
        <dbReference type="Proteomes" id="UP000307768"/>
    </source>
</evidence>
<dbReference type="AlphaFoldDB" id="A0A5Q6RJR8"/>
<sequence>MATPPAATSRITGVVAIIRLRDRPAPDRLVDALIAGGVEHLEVTATTPDAHATVERWRRRHPEALVGVGTVRTPAQAEAAISAGATFLVTPTTVPGVLEVARTHDIPVACGALTPTEIDNAWLLGADTVKVFPITAVGGPDYLRALRDPLPDVPLLPTGGVDAGNLRAYAGAGAAGVGIGSALVSEARVAAEQWDVVRDHARSLTDAWKGHA</sequence>
<evidence type="ECO:0000313" key="6">
    <source>
        <dbReference type="EMBL" id="KAA1418293.1"/>
    </source>
</evidence>